<dbReference type="EMBL" id="MU859295">
    <property type="protein sequence ID" value="KAK3947968.1"/>
    <property type="molecule type" value="Genomic_DNA"/>
</dbReference>
<sequence>TDYKCWCAAENELAIVQAGTACVLANCGCEVTASEVLPSVEKVCEKVNAS</sequence>
<comment type="caution">
    <text evidence="1">The sequence shown here is derived from an EMBL/GenBank/DDBJ whole genome shotgun (WGS) entry which is preliminary data.</text>
</comment>
<feature type="non-terminal residue" evidence="1">
    <location>
        <position position="1"/>
    </location>
</feature>
<evidence type="ECO:0000313" key="2">
    <source>
        <dbReference type="Proteomes" id="UP001303222"/>
    </source>
</evidence>
<evidence type="ECO:0000313" key="1">
    <source>
        <dbReference type="EMBL" id="KAK3947968.1"/>
    </source>
</evidence>
<protein>
    <submittedName>
        <fullName evidence="1">Uncharacterized protein</fullName>
    </submittedName>
</protein>
<reference evidence="1" key="1">
    <citation type="journal article" date="2023" name="Mol. Phylogenet. Evol.">
        <title>Genome-scale phylogeny and comparative genomics of the fungal order Sordariales.</title>
        <authorList>
            <person name="Hensen N."/>
            <person name="Bonometti L."/>
            <person name="Westerberg I."/>
            <person name="Brannstrom I.O."/>
            <person name="Guillou S."/>
            <person name="Cros-Aarteil S."/>
            <person name="Calhoun S."/>
            <person name="Haridas S."/>
            <person name="Kuo A."/>
            <person name="Mondo S."/>
            <person name="Pangilinan J."/>
            <person name="Riley R."/>
            <person name="LaButti K."/>
            <person name="Andreopoulos B."/>
            <person name="Lipzen A."/>
            <person name="Chen C."/>
            <person name="Yan M."/>
            <person name="Daum C."/>
            <person name="Ng V."/>
            <person name="Clum A."/>
            <person name="Steindorff A."/>
            <person name="Ohm R.A."/>
            <person name="Martin F."/>
            <person name="Silar P."/>
            <person name="Natvig D.O."/>
            <person name="Lalanne C."/>
            <person name="Gautier V."/>
            <person name="Ament-Velasquez S.L."/>
            <person name="Kruys A."/>
            <person name="Hutchinson M.I."/>
            <person name="Powell A.J."/>
            <person name="Barry K."/>
            <person name="Miller A.N."/>
            <person name="Grigoriev I.V."/>
            <person name="Debuchy R."/>
            <person name="Gladieux P."/>
            <person name="Hiltunen Thoren M."/>
            <person name="Johannesson H."/>
        </authorList>
    </citation>
    <scope>NUCLEOTIDE SEQUENCE</scope>
    <source>
        <strain evidence="1">CBS 626.80</strain>
    </source>
</reference>
<organism evidence="1 2">
    <name type="scientific">Pseudoneurospora amorphoporcata</name>
    <dbReference type="NCBI Taxonomy" id="241081"/>
    <lineage>
        <taxon>Eukaryota</taxon>
        <taxon>Fungi</taxon>
        <taxon>Dikarya</taxon>
        <taxon>Ascomycota</taxon>
        <taxon>Pezizomycotina</taxon>
        <taxon>Sordariomycetes</taxon>
        <taxon>Sordariomycetidae</taxon>
        <taxon>Sordariales</taxon>
        <taxon>Sordariaceae</taxon>
        <taxon>Pseudoneurospora</taxon>
    </lineage>
</organism>
<accession>A0AAN6NN81</accession>
<keyword evidence="2" id="KW-1185">Reference proteome</keyword>
<proteinExistence type="predicted"/>
<name>A0AAN6NN81_9PEZI</name>
<reference evidence="1" key="2">
    <citation type="submission" date="2023-06" db="EMBL/GenBank/DDBJ databases">
        <authorList>
            <consortium name="Lawrence Berkeley National Laboratory"/>
            <person name="Mondo S.J."/>
            <person name="Hensen N."/>
            <person name="Bonometti L."/>
            <person name="Westerberg I."/>
            <person name="Brannstrom I.O."/>
            <person name="Guillou S."/>
            <person name="Cros-Aarteil S."/>
            <person name="Calhoun S."/>
            <person name="Haridas S."/>
            <person name="Kuo A."/>
            <person name="Pangilinan J."/>
            <person name="Riley R."/>
            <person name="Labutti K."/>
            <person name="Andreopoulos B."/>
            <person name="Lipzen A."/>
            <person name="Chen C."/>
            <person name="Yanf M."/>
            <person name="Daum C."/>
            <person name="Ng V."/>
            <person name="Clum A."/>
            <person name="Steindorff A."/>
            <person name="Ohm R."/>
            <person name="Martin F."/>
            <person name="Silar P."/>
            <person name="Natvig D."/>
            <person name="Lalanne C."/>
            <person name="Gautier V."/>
            <person name="Ament-Velasquez S.L."/>
            <person name="Kruys A."/>
            <person name="Hutchinson M.I."/>
            <person name="Powell A.J."/>
            <person name="Barry K."/>
            <person name="Miller A.N."/>
            <person name="Grigoriev I.V."/>
            <person name="Debuchy R."/>
            <person name="Gladieux P."/>
            <person name="Thoren M.H."/>
            <person name="Johannesson H."/>
        </authorList>
    </citation>
    <scope>NUCLEOTIDE SEQUENCE</scope>
    <source>
        <strain evidence="1">CBS 626.80</strain>
    </source>
</reference>
<dbReference type="Proteomes" id="UP001303222">
    <property type="component" value="Unassembled WGS sequence"/>
</dbReference>
<dbReference type="AlphaFoldDB" id="A0AAN6NN81"/>
<gene>
    <name evidence="1" type="ORF">QBC32DRAFT_223060</name>
</gene>